<evidence type="ECO:0000256" key="7">
    <source>
        <dbReference type="ARBA" id="ARBA00023242"/>
    </source>
</evidence>
<proteinExistence type="inferred from homology"/>
<keyword evidence="4" id="KW-0540">Nuclease</keyword>
<reference evidence="9" key="2">
    <citation type="submission" date="2025-08" db="UniProtKB">
        <authorList>
            <consortium name="Ensembl"/>
        </authorList>
    </citation>
    <scope>IDENTIFICATION</scope>
</reference>
<dbReference type="OMA" id="SFFMQQM"/>
<dbReference type="EMBL" id="AFYH01088874">
    <property type="status" value="NOT_ANNOTATED_CDS"/>
    <property type="molecule type" value="Genomic_DNA"/>
</dbReference>
<comment type="subcellular location">
    <subcellularLocation>
        <location evidence="2">Nucleus</location>
    </subcellularLocation>
</comment>
<dbReference type="InterPro" id="IPR027806">
    <property type="entry name" value="HARBI1_dom"/>
</dbReference>
<keyword evidence="10" id="KW-1185">Reference proteome</keyword>
<gene>
    <name evidence="9" type="primary">LOC102360036</name>
</gene>
<dbReference type="PANTHER" id="PTHR22930:SF85">
    <property type="entry name" value="GH03217P-RELATED"/>
    <property type="match status" value="1"/>
</dbReference>
<dbReference type="InterPro" id="IPR045249">
    <property type="entry name" value="HARBI1-like"/>
</dbReference>
<evidence type="ECO:0000256" key="5">
    <source>
        <dbReference type="ARBA" id="ARBA00022723"/>
    </source>
</evidence>
<dbReference type="InParanoid" id="H3A810"/>
<evidence type="ECO:0000256" key="3">
    <source>
        <dbReference type="ARBA" id="ARBA00006958"/>
    </source>
</evidence>
<dbReference type="EMBL" id="AFYH01088875">
    <property type="status" value="NOT_ANNOTATED_CDS"/>
    <property type="molecule type" value="Genomic_DNA"/>
</dbReference>
<evidence type="ECO:0000259" key="8">
    <source>
        <dbReference type="Pfam" id="PF13359"/>
    </source>
</evidence>
<comment type="similarity">
    <text evidence="3">Belongs to the HARBI1 family.</text>
</comment>
<dbReference type="HOGENOM" id="CLU_018552_3_1_1"/>
<organism evidence="9 10">
    <name type="scientific">Latimeria chalumnae</name>
    <name type="common">Coelacanth</name>
    <dbReference type="NCBI Taxonomy" id="7897"/>
    <lineage>
        <taxon>Eukaryota</taxon>
        <taxon>Metazoa</taxon>
        <taxon>Chordata</taxon>
        <taxon>Craniata</taxon>
        <taxon>Vertebrata</taxon>
        <taxon>Euteleostomi</taxon>
        <taxon>Coelacanthiformes</taxon>
        <taxon>Coelacanthidae</taxon>
        <taxon>Latimeria</taxon>
    </lineage>
</organism>
<dbReference type="eggNOG" id="KOG4585">
    <property type="taxonomic scope" value="Eukaryota"/>
</dbReference>
<dbReference type="AlphaFoldDB" id="H3A810"/>
<name>H3A810_LATCH</name>
<evidence type="ECO:0000256" key="6">
    <source>
        <dbReference type="ARBA" id="ARBA00022801"/>
    </source>
</evidence>
<dbReference type="GO" id="GO:0046872">
    <property type="term" value="F:metal ion binding"/>
    <property type="evidence" value="ECO:0007669"/>
    <property type="project" value="UniProtKB-KW"/>
</dbReference>
<evidence type="ECO:0000313" key="10">
    <source>
        <dbReference type="Proteomes" id="UP000008672"/>
    </source>
</evidence>
<dbReference type="GO" id="GO:0005634">
    <property type="term" value="C:nucleus"/>
    <property type="evidence" value="ECO:0007669"/>
    <property type="project" value="UniProtKB-SubCell"/>
</dbReference>
<evidence type="ECO:0000313" key="9">
    <source>
        <dbReference type="Ensembl" id="ENSLACP00000005781.1"/>
    </source>
</evidence>
<feature type="domain" description="DDE Tnp4" evidence="8">
    <location>
        <begin position="141"/>
        <end position="300"/>
    </location>
</feature>
<dbReference type="Pfam" id="PF13359">
    <property type="entry name" value="DDE_Tnp_4"/>
    <property type="match status" value="1"/>
</dbReference>
<keyword evidence="7" id="KW-0539">Nucleus</keyword>
<evidence type="ECO:0000256" key="1">
    <source>
        <dbReference type="ARBA" id="ARBA00001968"/>
    </source>
</evidence>
<reference evidence="10" key="1">
    <citation type="submission" date="2011-08" db="EMBL/GenBank/DDBJ databases">
        <title>The draft genome of Latimeria chalumnae.</title>
        <authorList>
            <person name="Di Palma F."/>
            <person name="Alfoldi J."/>
            <person name="Johnson J."/>
            <person name="Berlin A."/>
            <person name="Gnerre S."/>
            <person name="Jaffe D."/>
            <person name="MacCallum I."/>
            <person name="Young S."/>
            <person name="Walker B.J."/>
            <person name="Lander E."/>
            <person name="Lindblad-Toh K."/>
        </authorList>
    </citation>
    <scope>NUCLEOTIDE SEQUENCE [LARGE SCALE GENOMIC DNA]</scope>
    <source>
        <strain evidence="10">Wild caught</strain>
    </source>
</reference>
<dbReference type="Ensembl" id="ENSLACT00000005831.1">
    <property type="protein sequence ID" value="ENSLACP00000005781.1"/>
    <property type="gene ID" value="ENSLACG00000005131.1"/>
</dbReference>
<comment type="cofactor">
    <cofactor evidence="1">
        <name>a divalent metal cation</name>
        <dbReference type="ChEBI" id="CHEBI:60240"/>
    </cofactor>
</comment>
<keyword evidence="5" id="KW-0479">Metal-binding</keyword>
<dbReference type="STRING" id="7897.ENSLACP00000005781"/>
<sequence length="356" mass="41186">RRFWMKPQSSRWWEETVLSPSFSDEDWLGNFRVTRPTFFKIVELVRVDMEPSLASVRSPVPCAKRVGVAMYKLASNAEYRVIGNLFGIHKSTVHKCLHTLCRAVTQRLMPAYIALPDEEEACRIMLRFHERYHLPQVMGVIDATHIPIIAPRIRIRDFINRMNWASYILQAVVDDTGRFRNISCRIPGSAYDAAALMESELYQQLDSLPKAPVKLEGVDIPLHLLGDAAYPLMPWLLKGYPGEPVTPEEESYNAYLGSAHLVIEDAFRRLKGRWRILLKRMEMDYRKVPLLVATCCILHNFCESQHEVFMQAWIQDLEEVEKTYPQPPQQGNIGYEPKAMEIRTALCRHMAHTYPL</sequence>
<reference evidence="9" key="3">
    <citation type="submission" date="2025-09" db="UniProtKB">
        <authorList>
            <consortium name="Ensembl"/>
        </authorList>
    </citation>
    <scope>IDENTIFICATION</scope>
</reference>
<dbReference type="GeneTree" id="ENSGT00940000163250"/>
<dbReference type="Proteomes" id="UP000008672">
    <property type="component" value="Unassembled WGS sequence"/>
</dbReference>
<evidence type="ECO:0000256" key="2">
    <source>
        <dbReference type="ARBA" id="ARBA00004123"/>
    </source>
</evidence>
<dbReference type="GO" id="GO:0004518">
    <property type="term" value="F:nuclease activity"/>
    <property type="evidence" value="ECO:0007669"/>
    <property type="project" value="UniProtKB-KW"/>
</dbReference>
<protein>
    <recommendedName>
        <fullName evidence="8">DDE Tnp4 domain-containing protein</fullName>
    </recommendedName>
</protein>
<evidence type="ECO:0000256" key="4">
    <source>
        <dbReference type="ARBA" id="ARBA00022722"/>
    </source>
</evidence>
<keyword evidence="6" id="KW-0378">Hydrolase</keyword>
<accession>H3A810</accession>
<dbReference type="PANTHER" id="PTHR22930">
    <property type="match status" value="1"/>
</dbReference>
<dbReference type="GO" id="GO:0016787">
    <property type="term" value="F:hydrolase activity"/>
    <property type="evidence" value="ECO:0007669"/>
    <property type="project" value="UniProtKB-KW"/>
</dbReference>